<keyword evidence="3" id="KW-0633">Potassium transport</keyword>
<protein>
    <recommendedName>
        <fullName evidence="16">Cation/H+ exchanger domain-containing protein</fullName>
    </recommendedName>
</protein>
<keyword evidence="15" id="KW-1185">Reference proteome</keyword>
<dbReference type="InterPro" id="IPR057291">
    <property type="entry name" value="CHX17_2nd"/>
</dbReference>
<feature type="transmembrane region" description="Helical" evidence="10">
    <location>
        <begin position="398"/>
        <end position="417"/>
    </location>
</feature>
<gene>
    <name evidence="14" type="ORF">Tsubulata_031010</name>
</gene>
<evidence type="ECO:0000256" key="10">
    <source>
        <dbReference type="SAM" id="Phobius"/>
    </source>
</evidence>
<feature type="non-terminal residue" evidence="14">
    <location>
        <position position="815"/>
    </location>
</feature>
<evidence type="ECO:0000256" key="1">
    <source>
        <dbReference type="ARBA" id="ARBA00004141"/>
    </source>
</evidence>
<evidence type="ECO:0000256" key="2">
    <source>
        <dbReference type="ARBA" id="ARBA00022448"/>
    </source>
</evidence>
<dbReference type="OrthoDB" id="818739at2759"/>
<evidence type="ECO:0000259" key="12">
    <source>
        <dbReference type="Pfam" id="PF23256"/>
    </source>
</evidence>
<dbReference type="Pfam" id="PF23256">
    <property type="entry name" value="CHX17_2nd"/>
    <property type="match status" value="1"/>
</dbReference>
<comment type="subcellular location">
    <subcellularLocation>
        <location evidence="1">Membrane</location>
        <topology evidence="1">Multi-pass membrane protein</topology>
    </subcellularLocation>
</comment>
<feature type="transmembrane region" description="Helical" evidence="10">
    <location>
        <begin position="83"/>
        <end position="103"/>
    </location>
</feature>
<keyword evidence="4 10" id="KW-0812">Transmembrane</keyword>
<feature type="transmembrane region" description="Helical" evidence="10">
    <location>
        <begin position="56"/>
        <end position="76"/>
    </location>
</feature>
<feature type="domain" description="Cation/H(+) antiporter C-terminal" evidence="13">
    <location>
        <begin position="657"/>
        <end position="811"/>
    </location>
</feature>
<accession>A0A9Q0FHU0</accession>
<keyword evidence="6 10" id="KW-1133">Transmembrane helix</keyword>
<evidence type="ECO:0000256" key="6">
    <source>
        <dbReference type="ARBA" id="ARBA00022989"/>
    </source>
</evidence>
<evidence type="ECO:0000256" key="5">
    <source>
        <dbReference type="ARBA" id="ARBA00022958"/>
    </source>
</evidence>
<feature type="domain" description="Cation/H(+) antiporter central" evidence="12">
    <location>
        <begin position="505"/>
        <end position="643"/>
    </location>
</feature>
<dbReference type="InterPro" id="IPR050794">
    <property type="entry name" value="CPA2_transporter"/>
</dbReference>
<dbReference type="InterPro" id="IPR038770">
    <property type="entry name" value="Na+/solute_symporter_sf"/>
</dbReference>
<feature type="transmembrane region" description="Helical" evidence="10">
    <location>
        <begin position="289"/>
        <end position="319"/>
    </location>
</feature>
<dbReference type="GO" id="GO:0016020">
    <property type="term" value="C:membrane"/>
    <property type="evidence" value="ECO:0007669"/>
    <property type="project" value="UniProtKB-SubCell"/>
</dbReference>
<evidence type="ECO:0008006" key="16">
    <source>
        <dbReference type="Google" id="ProtNLM"/>
    </source>
</evidence>
<dbReference type="GO" id="GO:0015297">
    <property type="term" value="F:antiporter activity"/>
    <property type="evidence" value="ECO:0007669"/>
    <property type="project" value="InterPro"/>
</dbReference>
<proteinExistence type="inferred from homology"/>
<dbReference type="EMBL" id="JAKUCV010005293">
    <property type="protein sequence ID" value="KAJ4831738.1"/>
    <property type="molecule type" value="Genomic_DNA"/>
</dbReference>
<evidence type="ECO:0000259" key="13">
    <source>
        <dbReference type="Pfam" id="PF23259"/>
    </source>
</evidence>
<reference evidence="14" key="2">
    <citation type="journal article" date="2023" name="Plants (Basel)">
        <title>Annotation of the Turnera subulata (Passifloraceae) Draft Genome Reveals the S-Locus Evolved after the Divergence of Turneroideae from Passifloroideae in a Stepwise Manner.</title>
        <authorList>
            <person name="Henning P.M."/>
            <person name="Roalson E.H."/>
            <person name="Mir W."/>
            <person name="McCubbin A.G."/>
            <person name="Shore J.S."/>
        </authorList>
    </citation>
    <scope>NUCLEOTIDE SEQUENCE</scope>
    <source>
        <strain evidence="14">F60SS</strain>
    </source>
</reference>
<dbReference type="AlphaFoldDB" id="A0A9Q0FHU0"/>
<evidence type="ECO:0000256" key="9">
    <source>
        <dbReference type="ARBA" id="ARBA00038341"/>
    </source>
</evidence>
<feature type="transmembrane region" description="Helical" evidence="10">
    <location>
        <begin position="185"/>
        <end position="204"/>
    </location>
</feature>
<feature type="transmembrane region" description="Helical" evidence="10">
    <location>
        <begin position="123"/>
        <end position="140"/>
    </location>
</feature>
<dbReference type="GO" id="GO:0006885">
    <property type="term" value="P:regulation of pH"/>
    <property type="evidence" value="ECO:0007669"/>
    <property type="project" value="TreeGrafter"/>
</dbReference>
<feature type="transmembrane region" description="Helical" evidence="10">
    <location>
        <begin position="368"/>
        <end position="392"/>
    </location>
</feature>
<dbReference type="GO" id="GO:0006813">
    <property type="term" value="P:potassium ion transport"/>
    <property type="evidence" value="ECO:0007669"/>
    <property type="project" value="UniProtKB-KW"/>
</dbReference>
<dbReference type="Pfam" id="PF00999">
    <property type="entry name" value="Na_H_Exchanger"/>
    <property type="match status" value="1"/>
</dbReference>
<evidence type="ECO:0000259" key="11">
    <source>
        <dbReference type="Pfam" id="PF00999"/>
    </source>
</evidence>
<keyword evidence="5" id="KW-0630">Potassium</keyword>
<dbReference type="Pfam" id="PF23259">
    <property type="entry name" value="CHX17_C"/>
    <property type="match status" value="1"/>
</dbReference>
<dbReference type="InterPro" id="IPR057290">
    <property type="entry name" value="CHX17_C"/>
</dbReference>
<dbReference type="GO" id="GO:1902600">
    <property type="term" value="P:proton transmembrane transport"/>
    <property type="evidence" value="ECO:0007669"/>
    <property type="project" value="InterPro"/>
</dbReference>
<evidence type="ECO:0000256" key="7">
    <source>
        <dbReference type="ARBA" id="ARBA00023065"/>
    </source>
</evidence>
<organism evidence="14 15">
    <name type="scientific">Turnera subulata</name>
    <dbReference type="NCBI Taxonomy" id="218843"/>
    <lineage>
        <taxon>Eukaryota</taxon>
        <taxon>Viridiplantae</taxon>
        <taxon>Streptophyta</taxon>
        <taxon>Embryophyta</taxon>
        <taxon>Tracheophyta</taxon>
        <taxon>Spermatophyta</taxon>
        <taxon>Magnoliopsida</taxon>
        <taxon>eudicotyledons</taxon>
        <taxon>Gunneridae</taxon>
        <taxon>Pentapetalae</taxon>
        <taxon>rosids</taxon>
        <taxon>fabids</taxon>
        <taxon>Malpighiales</taxon>
        <taxon>Passifloraceae</taxon>
        <taxon>Turnera</taxon>
    </lineage>
</organism>
<comment type="caution">
    <text evidence="14">The sequence shown here is derived from an EMBL/GenBank/DDBJ whole genome shotgun (WGS) entry which is preliminary data.</text>
</comment>
<sequence>MGDTTNSAYEEASLDASSIYDFNHQTGEITESTYVRNPNFDSPWKNVNPLFEAAPFFTHLAMLIFFIRISFLLFSLLRLPRFLAELISALVLGASVVGTQEWVGMFLRPTGQTQAIETMGELGLTYYMFFVGLEMDLTSLRSLEKKVMCNVAAGIVFSLVAGSGLHFLVIYLARNHPHDHISAHALGPLFFGACLMVTSFPDLARNLSDLKILYTNVGRMALSSAFLNDIASWIFVILTIGFSNGQGSGPFISVGATIIFLLVCWFAIRPLLKSIIPSIHSGGDNYNDTYIYCIFFGVLVFGFIGDACGTHSMVGAFAFGLIMPPGELQTKINRQLEEFATGILLPLYFVTIGMRSSFQYFPLKPLELVVVVVLACSVKVVVTFIVSMFYGMSFREGFTLGILMNTKGILSLVILNIGRETKALHFEIYLVLLVVLMAMTLMAKPIPYLIYCNRANNFKEHNQRTIENIIDHSEFRVLLCIHDLHSIAGLTNLLEYSNSSKQSPIVVFAVHLVELTGRTTAMMIVHDKTLASMDKDNRPSYDRKNVDPIIKTLEEFEKRGLVESVLPLTVVSPYDTMHEDICNLAEDKLTSLILIPFNKPSRANGIYCMLNHKFSSIQKVIQNLLKKAPCSVGILIDRGIGLASVMCDANDYQRQQLHVVMFFCGGPDNREALAYSYRMAGCHNVNLTVIRLVPGKEAEDMVGNVKDFEKEQSIDDEYVNEFKFRTMCDSSIVYGEKVVDNAEELMKVIADLFDDFNFNLCILGKDENLITPFSQGLSEWTEYDELGPLGDYLSISSFAQSASILVIKKYRADLV</sequence>
<dbReference type="PANTHER" id="PTHR32468:SF74">
    <property type="entry name" value="CATION_H(+) ANTIPORTER 21-RELATED"/>
    <property type="match status" value="1"/>
</dbReference>
<feature type="transmembrane region" description="Helical" evidence="10">
    <location>
        <begin position="249"/>
        <end position="268"/>
    </location>
</feature>
<evidence type="ECO:0000313" key="14">
    <source>
        <dbReference type="EMBL" id="KAJ4831738.1"/>
    </source>
</evidence>
<evidence type="ECO:0000256" key="4">
    <source>
        <dbReference type="ARBA" id="ARBA00022692"/>
    </source>
</evidence>
<keyword evidence="7" id="KW-0406">Ion transport</keyword>
<reference evidence="14" key="1">
    <citation type="submission" date="2022-02" db="EMBL/GenBank/DDBJ databases">
        <authorList>
            <person name="Henning P.M."/>
            <person name="McCubbin A.G."/>
            <person name="Shore J.S."/>
        </authorList>
    </citation>
    <scope>NUCLEOTIDE SEQUENCE</scope>
    <source>
        <strain evidence="14">F60SS</strain>
        <tissue evidence="14">Leaves</tissue>
    </source>
</reference>
<feature type="domain" description="Cation/H+ exchanger transmembrane" evidence="11">
    <location>
        <begin position="63"/>
        <end position="441"/>
    </location>
</feature>
<dbReference type="Proteomes" id="UP001141552">
    <property type="component" value="Unassembled WGS sequence"/>
</dbReference>
<feature type="transmembrane region" description="Helical" evidence="10">
    <location>
        <begin position="339"/>
        <end position="356"/>
    </location>
</feature>
<keyword evidence="8 10" id="KW-0472">Membrane</keyword>
<comment type="similarity">
    <text evidence="9">Belongs to the monovalent cation:proton antiporter 2 (CPA2) transporter (TC 2.A.37) family. CHX (TC 2.A.37.4) subfamily.</text>
</comment>
<dbReference type="PANTHER" id="PTHR32468">
    <property type="entry name" value="CATION/H + ANTIPORTER"/>
    <property type="match status" value="1"/>
</dbReference>
<dbReference type="GO" id="GO:0012505">
    <property type="term" value="C:endomembrane system"/>
    <property type="evidence" value="ECO:0007669"/>
    <property type="project" value="TreeGrafter"/>
</dbReference>
<dbReference type="InterPro" id="IPR006153">
    <property type="entry name" value="Cation/H_exchanger_TM"/>
</dbReference>
<evidence type="ECO:0000256" key="8">
    <source>
        <dbReference type="ARBA" id="ARBA00023136"/>
    </source>
</evidence>
<feature type="transmembrane region" description="Helical" evidence="10">
    <location>
        <begin position="429"/>
        <end position="451"/>
    </location>
</feature>
<dbReference type="Gene3D" id="1.20.1530.20">
    <property type="match status" value="1"/>
</dbReference>
<evidence type="ECO:0000313" key="15">
    <source>
        <dbReference type="Proteomes" id="UP001141552"/>
    </source>
</evidence>
<keyword evidence="2" id="KW-0813">Transport</keyword>
<evidence type="ECO:0000256" key="3">
    <source>
        <dbReference type="ARBA" id="ARBA00022538"/>
    </source>
</evidence>
<name>A0A9Q0FHU0_9ROSI</name>
<feature type="transmembrane region" description="Helical" evidence="10">
    <location>
        <begin position="225"/>
        <end position="243"/>
    </location>
</feature>
<feature type="transmembrane region" description="Helical" evidence="10">
    <location>
        <begin position="147"/>
        <end position="173"/>
    </location>
</feature>